<feature type="non-terminal residue" evidence="2">
    <location>
        <position position="186"/>
    </location>
</feature>
<evidence type="ECO:0000313" key="3">
    <source>
        <dbReference type="Proteomes" id="UP000605201"/>
    </source>
</evidence>
<comment type="caution">
    <text evidence="2">The sequence shown here is derived from an EMBL/GenBank/DDBJ whole genome shotgun (WGS) entry which is preliminary data.</text>
</comment>
<evidence type="ECO:0000256" key="1">
    <source>
        <dbReference type="SAM" id="MobiDB-lite"/>
    </source>
</evidence>
<dbReference type="EMBL" id="JACNIG010000014">
    <property type="protein sequence ID" value="MBC8430321.1"/>
    <property type="molecule type" value="Genomic_DNA"/>
</dbReference>
<feature type="region of interest" description="Disordered" evidence="1">
    <location>
        <begin position="1"/>
        <end position="186"/>
    </location>
</feature>
<organism evidence="2 3">
    <name type="scientific">Candidatus Desulfatibia vada</name>
    <dbReference type="NCBI Taxonomy" id="2841696"/>
    <lineage>
        <taxon>Bacteria</taxon>
        <taxon>Pseudomonadati</taxon>
        <taxon>Thermodesulfobacteriota</taxon>
        <taxon>Desulfobacteria</taxon>
        <taxon>Desulfobacterales</taxon>
        <taxon>Desulfobacterales incertae sedis</taxon>
        <taxon>Candidatus Desulfatibia</taxon>
    </lineage>
</organism>
<sequence length="186" mass="18167">MADNESNNQGQPQAGESPGVGNTPTENTEGIETALETGTNEGDVNPDAALENVEGQEPEGQAESSDDVGDQPAEVEAGENLEGEPGEGVVQEGGPLDSDVTGSPVTTEMGEANQPGYTGTEVGGPTGPSGPEFGSGPMGPGGPEFGPGGPEFGPGPMGPGGPEFGPGPMGPGGPEFGGPMYGGPEF</sequence>
<proteinExistence type="predicted"/>
<dbReference type="Proteomes" id="UP000605201">
    <property type="component" value="Unassembled WGS sequence"/>
</dbReference>
<reference evidence="2 3" key="1">
    <citation type="submission" date="2020-08" db="EMBL/GenBank/DDBJ databases">
        <title>Bridging the membrane lipid divide: bacteria of the FCB group superphylum have the potential to synthesize archaeal ether lipids.</title>
        <authorList>
            <person name="Villanueva L."/>
            <person name="Von Meijenfeldt F.A.B."/>
            <person name="Westbye A.B."/>
            <person name="Yadav S."/>
            <person name="Hopmans E.C."/>
            <person name="Dutilh B.E."/>
            <person name="Sinninghe Damste J.S."/>
        </authorList>
    </citation>
    <scope>NUCLEOTIDE SEQUENCE [LARGE SCALE GENOMIC DNA]</scope>
    <source>
        <strain evidence="2">NIOZ-UU17</strain>
    </source>
</reference>
<feature type="compositionally biased region" description="Polar residues" evidence="1">
    <location>
        <begin position="1"/>
        <end position="42"/>
    </location>
</feature>
<dbReference type="AlphaFoldDB" id="A0A8J6NNB4"/>
<feature type="compositionally biased region" description="Acidic residues" evidence="1">
    <location>
        <begin position="76"/>
        <end position="85"/>
    </location>
</feature>
<protein>
    <submittedName>
        <fullName evidence="2">Uncharacterized protein</fullName>
    </submittedName>
</protein>
<name>A0A8J6NNB4_9BACT</name>
<evidence type="ECO:0000313" key="2">
    <source>
        <dbReference type="EMBL" id="MBC8430321.1"/>
    </source>
</evidence>
<gene>
    <name evidence="2" type="ORF">H8D96_00210</name>
</gene>
<accession>A0A8J6NNB4</accession>
<feature type="compositionally biased region" description="Gly residues" evidence="1">
    <location>
        <begin position="136"/>
        <end position="152"/>
    </location>
</feature>
<feature type="compositionally biased region" description="Gly residues" evidence="1">
    <location>
        <begin position="170"/>
        <end position="186"/>
    </location>
</feature>